<dbReference type="PANTHER" id="PTHR11530:SF11">
    <property type="entry name" value="D-ASPARTATE OXIDASE"/>
    <property type="match status" value="1"/>
</dbReference>
<comment type="catalytic activity">
    <reaction evidence="8">
        <text>a D-alpha-amino acid + O2 + H2O = a 2-oxocarboxylate + H2O2 + NH4(+)</text>
        <dbReference type="Rhea" id="RHEA:21816"/>
        <dbReference type="ChEBI" id="CHEBI:15377"/>
        <dbReference type="ChEBI" id="CHEBI:15379"/>
        <dbReference type="ChEBI" id="CHEBI:16240"/>
        <dbReference type="ChEBI" id="CHEBI:28938"/>
        <dbReference type="ChEBI" id="CHEBI:35179"/>
        <dbReference type="ChEBI" id="CHEBI:59871"/>
        <dbReference type="EC" id="1.4.3.3"/>
    </reaction>
    <physiologicalReaction direction="left-to-right" evidence="8">
        <dbReference type="Rhea" id="RHEA:21817"/>
    </physiologicalReaction>
</comment>
<proteinExistence type="inferred from homology"/>
<dbReference type="RefSeq" id="WP_185064828.1">
    <property type="nucleotide sequence ID" value="NZ_BAABJP010000003.1"/>
</dbReference>
<gene>
    <name evidence="10" type="ORF">GCM10023321_08940</name>
</gene>
<keyword evidence="3" id="KW-0285">Flavoprotein</keyword>
<dbReference type="Gene3D" id="3.30.9.10">
    <property type="entry name" value="D-Amino Acid Oxidase, subunit A, domain 2"/>
    <property type="match status" value="1"/>
</dbReference>
<dbReference type="PIRSF" id="PIRSF000189">
    <property type="entry name" value="D-aa_oxidase"/>
    <property type="match status" value="1"/>
</dbReference>
<dbReference type="PANTHER" id="PTHR11530">
    <property type="entry name" value="D-AMINO ACID OXIDASE"/>
    <property type="match status" value="1"/>
</dbReference>
<protein>
    <recommendedName>
        <fullName evidence="7">D-amino-acid oxidase</fullName>
        <ecNumber evidence="6">1.4.3.3</ecNumber>
    </recommendedName>
</protein>
<dbReference type="InterPro" id="IPR006181">
    <property type="entry name" value="D-amino_acid_oxidase_CS"/>
</dbReference>
<comment type="cofactor">
    <cofactor evidence="1">
        <name>FAD</name>
        <dbReference type="ChEBI" id="CHEBI:57692"/>
    </cofactor>
</comment>
<evidence type="ECO:0000313" key="10">
    <source>
        <dbReference type="EMBL" id="GAA5147731.1"/>
    </source>
</evidence>
<evidence type="ECO:0000256" key="6">
    <source>
        <dbReference type="ARBA" id="ARBA00039101"/>
    </source>
</evidence>
<comment type="similarity">
    <text evidence="2">Belongs to the DAMOX/DASOX family.</text>
</comment>
<feature type="domain" description="FAD dependent oxidoreductase" evidence="9">
    <location>
        <begin position="2"/>
        <end position="309"/>
    </location>
</feature>
<evidence type="ECO:0000256" key="4">
    <source>
        <dbReference type="ARBA" id="ARBA00022827"/>
    </source>
</evidence>
<name>A0ABP9PKP0_9PSEU</name>
<accession>A0ABP9PKP0</accession>
<dbReference type="EC" id="1.4.3.3" evidence="6"/>
<evidence type="ECO:0000259" key="9">
    <source>
        <dbReference type="Pfam" id="PF01266"/>
    </source>
</evidence>
<dbReference type="Gene3D" id="3.40.50.720">
    <property type="entry name" value="NAD(P)-binding Rossmann-like Domain"/>
    <property type="match status" value="1"/>
</dbReference>
<dbReference type="InterPro" id="IPR006076">
    <property type="entry name" value="FAD-dep_OxRdtase"/>
</dbReference>
<evidence type="ECO:0000256" key="7">
    <source>
        <dbReference type="ARBA" id="ARBA00039751"/>
    </source>
</evidence>
<sequence>MRVTVLGAGVSGLSTAVSLLRAGAGVRVVAAGPVRESTSYLAAAVWFPTHVGPAGAVARWGAHAYRVFAEQAACGVPGVVMRESMALYRQPPGEPEWAEQVGGVRPAEPAELPAGYPHGLRYVVPLVEMPRYLPWLAGELTRLGGELVTRRVGDLAELAGLGTDAVVNCTGLAARELVGDDSVYPVRGQIVRVTNPGLTLSVRDEGHPEGRAYVHPRERDAVLGGTLEEHRWDTEPDPATGESILRRCRDLAPELAGAQVLEHIAGLRPGRPEVRLAEGEPVGDTRVIHNYGHGGAGITLSWGCAADVVSLLAR</sequence>
<evidence type="ECO:0000313" key="11">
    <source>
        <dbReference type="Proteomes" id="UP001428817"/>
    </source>
</evidence>
<evidence type="ECO:0000256" key="1">
    <source>
        <dbReference type="ARBA" id="ARBA00001974"/>
    </source>
</evidence>
<comment type="caution">
    <text evidence="10">The sequence shown here is derived from an EMBL/GenBank/DDBJ whole genome shotgun (WGS) entry which is preliminary data.</text>
</comment>
<organism evidence="10 11">
    <name type="scientific">Pseudonocardia eucalypti</name>
    <dbReference type="NCBI Taxonomy" id="648755"/>
    <lineage>
        <taxon>Bacteria</taxon>
        <taxon>Bacillati</taxon>
        <taxon>Actinomycetota</taxon>
        <taxon>Actinomycetes</taxon>
        <taxon>Pseudonocardiales</taxon>
        <taxon>Pseudonocardiaceae</taxon>
        <taxon>Pseudonocardia</taxon>
    </lineage>
</organism>
<dbReference type="SUPFAM" id="SSF54373">
    <property type="entry name" value="FAD-linked reductases, C-terminal domain"/>
    <property type="match status" value="1"/>
</dbReference>
<evidence type="ECO:0000256" key="3">
    <source>
        <dbReference type="ARBA" id="ARBA00022630"/>
    </source>
</evidence>
<reference evidence="11" key="1">
    <citation type="journal article" date="2019" name="Int. J. Syst. Evol. Microbiol.">
        <title>The Global Catalogue of Microorganisms (GCM) 10K type strain sequencing project: providing services to taxonomists for standard genome sequencing and annotation.</title>
        <authorList>
            <consortium name="The Broad Institute Genomics Platform"/>
            <consortium name="The Broad Institute Genome Sequencing Center for Infectious Disease"/>
            <person name="Wu L."/>
            <person name="Ma J."/>
        </authorList>
    </citation>
    <scope>NUCLEOTIDE SEQUENCE [LARGE SCALE GENOMIC DNA]</scope>
    <source>
        <strain evidence="11">JCM 18303</strain>
    </source>
</reference>
<evidence type="ECO:0000256" key="5">
    <source>
        <dbReference type="ARBA" id="ARBA00023002"/>
    </source>
</evidence>
<evidence type="ECO:0000256" key="2">
    <source>
        <dbReference type="ARBA" id="ARBA00006730"/>
    </source>
</evidence>
<dbReference type="EMBL" id="BAABJP010000003">
    <property type="protein sequence ID" value="GAA5147731.1"/>
    <property type="molecule type" value="Genomic_DNA"/>
</dbReference>
<dbReference type="PROSITE" id="PS00677">
    <property type="entry name" value="DAO"/>
    <property type="match status" value="1"/>
</dbReference>
<dbReference type="Pfam" id="PF01266">
    <property type="entry name" value="DAO"/>
    <property type="match status" value="1"/>
</dbReference>
<keyword evidence="5" id="KW-0560">Oxidoreductase</keyword>
<dbReference type="InterPro" id="IPR023209">
    <property type="entry name" value="DAO"/>
</dbReference>
<keyword evidence="11" id="KW-1185">Reference proteome</keyword>
<keyword evidence="4" id="KW-0274">FAD</keyword>
<evidence type="ECO:0000256" key="8">
    <source>
        <dbReference type="ARBA" id="ARBA00049547"/>
    </source>
</evidence>
<dbReference type="Proteomes" id="UP001428817">
    <property type="component" value="Unassembled WGS sequence"/>
</dbReference>
<dbReference type="SUPFAM" id="SSF51971">
    <property type="entry name" value="Nucleotide-binding domain"/>
    <property type="match status" value="1"/>
</dbReference>